<sequence>MKSDTPRYDIGVIHGRFQVLHNDHIKYLMAGKELCDYLVVGITNPDPSLTRDSEANPHRSTPQANPLTYYERYVMTQAALLEHGLILSQFSIVPLPINLPELIKYYVPLDAIFFLTIYDKWGRQKREYFQSLGLKIHVLWEVTLENKGLSSSDIRESMKVGKKWEHLVPSSVAKLMKEWGIAQRLKEITSK</sequence>
<dbReference type="PANTHER" id="PTHR21342:SF0">
    <property type="entry name" value="BIFUNCTIONAL NMN ADENYLYLTRANSFERASE_NUDIX HYDROLASE"/>
    <property type="match status" value="1"/>
</dbReference>
<evidence type="ECO:0000313" key="4">
    <source>
        <dbReference type="EMBL" id="KKM72497.1"/>
    </source>
</evidence>
<gene>
    <name evidence="4" type="ORF">LCGC14_1419920</name>
</gene>
<keyword evidence="1" id="KW-0808">Transferase</keyword>
<dbReference type="InterPro" id="IPR014729">
    <property type="entry name" value="Rossmann-like_a/b/a_fold"/>
</dbReference>
<dbReference type="GO" id="GO:0016779">
    <property type="term" value="F:nucleotidyltransferase activity"/>
    <property type="evidence" value="ECO:0007669"/>
    <property type="project" value="UniProtKB-KW"/>
</dbReference>
<organism evidence="4">
    <name type="scientific">marine sediment metagenome</name>
    <dbReference type="NCBI Taxonomy" id="412755"/>
    <lineage>
        <taxon>unclassified sequences</taxon>
        <taxon>metagenomes</taxon>
        <taxon>ecological metagenomes</taxon>
    </lineage>
</organism>
<feature type="domain" description="Cytidyltransferase-like" evidence="3">
    <location>
        <begin position="13"/>
        <end position="156"/>
    </location>
</feature>
<dbReference type="AlphaFoldDB" id="A0A0F9MTD4"/>
<evidence type="ECO:0000256" key="2">
    <source>
        <dbReference type="ARBA" id="ARBA00022695"/>
    </source>
</evidence>
<dbReference type="EMBL" id="LAZR01009458">
    <property type="protein sequence ID" value="KKM72497.1"/>
    <property type="molecule type" value="Genomic_DNA"/>
</dbReference>
<protein>
    <recommendedName>
        <fullName evidence="3">Cytidyltransferase-like domain-containing protein</fullName>
    </recommendedName>
</protein>
<dbReference type="NCBIfam" id="TIGR00125">
    <property type="entry name" value="cyt_tran_rel"/>
    <property type="match status" value="1"/>
</dbReference>
<comment type="caution">
    <text evidence="4">The sequence shown here is derived from an EMBL/GenBank/DDBJ whole genome shotgun (WGS) entry which is preliminary data.</text>
</comment>
<dbReference type="Pfam" id="PF01467">
    <property type="entry name" value="CTP_transf_like"/>
    <property type="match status" value="1"/>
</dbReference>
<name>A0A0F9MTD4_9ZZZZ</name>
<evidence type="ECO:0000256" key="1">
    <source>
        <dbReference type="ARBA" id="ARBA00022679"/>
    </source>
</evidence>
<dbReference type="InterPro" id="IPR004821">
    <property type="entry name" value="Cyt_trans-like"/>
</dbReference>
<dbReference type="PANTHER" id="PTHR21342">
    <property type="entry name" value="PHOSPHOPANTETHEINE ADENYLYLTRANSFERASE"/>
    <property type="match status" value="1"/>
</dbReference>
<accession>A0A0F9MTD4</accession>
<reference evidence="4" key="1">
    <citation type="journal article" date="2015" name="Nature">
        <title>Complex archaea that bridge the gap between prokaryotes and eukaryotes.</title>
        <authorList>
            <person name="Spang A."/>
            <person name="Saw J.H."/>
            <person name="Jorgensen S.L."/>
            <person name="Zaremba-Niedzwiedzka K."/>
            <person name="Martijn J."/>
            <person name="Lind A.E."/>
            <person name="van Eijk R."/>
            <person name="Schleper C."/>
            <person name="Guy L."/>
            <person name="Ettema T.J."/>
        </authorList>
    </citation>
    <scope>NUCLEOTIDE SEQUENCE</scope>
</reference>
<dbReference type="Gene3D" id="3.40.50.620">
    <property type="entry name" value="HUPs"/>
    <property type="match status" value="1"/>
</dbReference>
<proteinExistence type="predicted"/>
<keyword evidence="2" id="KW-0548">Nucleotidyltransferase</keyword>
<evidence type="ECO:0000259" key="3">
    <source>
        <dbReference type="Pfam" id="PF01467"/>
    </source>
</evidence>
<dbReference type="SUPFAM" id="SSF52374">
    <property type="entry name" value="Nucleotidylyl transferase"/>
    <property type="match status" value="1"/>
</dbReference>